<dbReference type="EMBL" id="LAZR01064160">
    <property type="protein sequence ID" value="KKK58070.1"/>
    <property type="molecule type" value="Genomic_DNA"/>
</dbReference>
<organism evidence="1">
    <name type="scientific">marine sediment metagenome</name>
    <dbReference type="NCBI Taxonomy" id="412755"/>
    <lineage>
        <taxon>unclassified sequences</taxon>
        <taxon>metagenomes</taxon>
        <taxon>ecological metagenomes</taxon>
    </lineage>
</organism>
<dbReference type="AlphaFoldDB" id="A0A0F8XAR5"/>
<comment type="caution">
    <text evidence="1">The sequence shown here is derived from an EMBL/GenBank/DDBJ whole genome shotgun (WGS) entry which is preliminary data.</text>
</comment>
<name>A0A0F8XAR5_9ZZZZ</name>
<sequence>MKDIENKRNRVYCENCRWLGRIGIYGSPKVDGACFQDNNQICENDWYSKDYEVKVNPENLNKLRLSKINLIGLGKLKGGFCILIVLQPPVKIFLFFCRFINVVVSKYVDLLFLKFFSAAKISL</sequence>
<evidence type="ECO:0000313" key="1">
    <source>
        <dbReference type="EMBL" id="KKK58070.1"/>
    </source>
</evidence>
<proteinExistence type="predicted"/>
<protein>
    <submittedName>
        <fullName evidence="1">Uncharacterized protein</fullName>
    </submittedName>
</protein>
<gene>
    <name evidence="1" type="ORF">LCGC14_3048110</name>
</gene>
<accession>A0A0F8XAR5</accession>
<reference evidence="1" key="1">
    <citation type="journal article" date="2015" name="Nature">
        <title>Complex archaea that bridge the gap between prokaryotes and eukaryotes.</title>
        <authorList>
            <person name="Spang A."/>
            <person name="Saw J.H."/>
            <person name="Jorgensen S.L."/>
            <person name="Zaremba-Niedzwiedzka K."/>
            <person name="Martijn J."/>
            <person name="Lind A.E."/>
            <person name="van Eijk R."/>
            <person name="Schleper C."/>
            <person name="Guy L."/>
            <person name="Ettema T.J."/>
        </authorList>
    </citation>
    <scope>NUCLEOTIDE SEQUENCE</scope>
</reference>